<feature type="transmembrane region" description="Helical" evidence="1">
    <location>
        <begin position="18"/>
        <end position="35"/>
    </location>
</feature>
<reference evidence="2 3" key="1">
    <citation type="journal article" date="2012" name="J. Bacteriol.">
        <title>Genome Sequence of the Pattern-Forming Social Bacterium Paenibacillus dendritiformis C454 Chiral Morphotype.</title>
        <authorList>
            <person name="Sirota-Madi A."/>
            <person name="Olender T."/>
            <person name="Helman Y."/>
            <person name="Brainis I."/>
            <person name="Finkelshtein A."/>
            <person name="Roth D."/>
            <person name="Hagai E."/>
            <person name="Leshkowitz D."/>
            <person name="Brodsky L."/>
            <person name="Galatenko V."/>
            <person name="Nikolaev V."/>
            <person name="Gutnick D.L."/>
            <person name="Lancet D."/>
            <person name="Ben-Jacob E."/>
        </authorList>
    </citation>
    <scope>NUCLEOTIDE SEQUENCE [LARGE SCALE GENOMIC DNA]</scope>
    <source>
        <strain evidence="2 3">C454</strain>
    </source>
</reference>
<name>H3SHU3_9BACL</name>
<feature type="transmembrane region" description="Helical" evidence="1">
    <location>
        <begin position="47"/>
        <end position="65"/>
    </location>
</feature>
<keyword evidence="1" id="KW-0472">Membrane</keyword>
<dbReference type="PATRIC" id="fig|1131935.3.peg.3236"/>
<dbReference type="Proteomes" id="UP000003900">
    <property type="component" value="Unassembled WGS sequence"/>
</dbReference>
<feature type="transmembrane region" description="Helical" evidence="1">
    <location>
        <begin position="208"/>
        <end position="229"/>
    </location>
</feature>
<dbReference type="STRING" id="1131935.PDENDC454_15552"/>
<keyword evidence="1" id="KW-0812">Transmembrane</keyword>
<evidence type="ECO:0000313" key="3">
    <source>
        <dbReference type="Proteomes" id="UP000003900"/>
    </source>
</evidence>
<sequence length="234" mass="26274">MRALIGYLLRNYTRSHRYFPPFAACLFIVMMNYSVKPNPVMETYGNTGIFIYVIAAWVAYQMFVGENQVQEQLSILHLGSFVRYQWGKIAACLLIMTGLSLFTVLYPIVFDKFNEPVALPRFLYAWLIHMELAGLGIAIAYLWSSALRVKMSTAIAGILLLIALSSAQGSVAEALPAMVKPLLWLLPPAHSSLSLFMKDAALSVYDKAWYALWPLLYSGAAFSLMIATARRRQD</sequence>
<feature type="transmembrane region" description="Helical" evidence="1">
    <location>
        <begin position="86"/>
        <end position="110"/>
    </location>
</feature>
<dbReference type="EMBL" id="AHKH01000040">
    <property type="protein sequence ID" value="EHQ61338.1"/>
    <property type="molecule type" value="Genomic_DNA"/>
</dbReference>
<organism evidence="2 3">
    <name type="scientific">Paenibacillus dendritiformis C454</name>
    <dbReference type="NCBI Taxonomy" id="1131935"/>
    <lineage>
        <taxon>Bacteria</taxon>
        <taxon>Bacillati</taxon>
        <taxon>Bacillota</taxon>
        <taxon>Bacilli</taxon>
        <taxon>Bacillales</taxon>
        <taxon>Paenibacillaceae</taxon>
        <taxon>Paenibacillus</taxon>
    </lineage>
</organism>
<feature type="transmembrane region" description="Helical" evidence="1">
    <location>
        <begin position="155"/>
        <end position="179"/>
    </location>
</feature>
<comment type="caution">
    <text evidence="2">The sequence shown here is derived from an EMBL/GenBank/DDBJ whole genome shotgun (WGS) entry which is preliminary data.</text>
</comment>
<dbReference type="AlphaFoldDB" id="H3SHU3"/>
<keyword evidence="1" id="KW-1133">Transmembrane helix</keyword>
<protein>
    <submittedName>
        <fullName evidence="2">ABC transporter permease</fullName>
    </submittedName>
</protein>
<accession>H3SHU3</accession>
<feature type="transmembrane region" description="Helical" evidence="1">
    <location>
        <begin position="122"/>
        <end position="143"/>
    </location>
</feature>
<evidence type="ECO:0000313" key="2">
    <source>
        <dbReference type="EMBL" id="EHQ61338.1"/>
    </source>
</evidence>
<proteinExistence type="predicted"/>
<dbReference type="RefSeq" id="WP_006677605.1">
    <property type="nucleotide sequence ID" value="NZ_AHKH01000040.1"/>
</dbReference>
<dbReference type="OrthoDB" id="1936187at2"/>
<evidence type="ECO:0000256" key="1">
    <source>
        <dbReference type="SAM" id="Phobius"/>
    </source>
</evidence>
<gene>
    <name evidence="2" type="ORF">PDENDC454_15552</name>
</gene>
<keyword evidence="3" id="KW-1185">Reference proteome</keyword>